<dbReference type="Pfam" id="PF24500">
    <property type="entry name" value="DUF7589"/>
    <property type="match status" value="1"/>
</dbReference>
<dbReference type="EMBL" id="CAXHTA020000004">
    <property type="protein sequence ID" value="CAL5220668.1"/>
    <property type="molecule type" value="Genomic_DNA"/>
</dbReference>
<dbReference type="PANTHER" id="PTHR21262:SF31">
    <property type="entry name" value="GTP PYROPHOSPHOKINASE"/>
    <property type="match status" value="1"/>
</dbReference>
<dbReference type="CDD" id="cd00077">
    <property type="entry name" value="HDc"/>
    <property type="match status" value="1"/>
</dbReference>
<feature type="compositionally biased region" description="Basic residues" evidence="1">
    <location>
        <begin position="545"/>
        <end position="556"/>
    </location>
</feature>
<sequence length="1052" mass="113331">MVTAPIAVEVVRRTAMSVAGGMMSANAVASVAHGPFAQGGNTLVWYSIAGMLSASFGASMLPVAKFAWEKLEFILAPSQDREKQQQEQVLLYNVDVTCSRYLSRPGVLRAAHFAAMAHEGQTRLTGDPYIVHCVETALIVEALHASSKALEDIDERVEAAVCRVEAAVMAALLHDTVDDTRVSLEEIYDDFGPRVAQIVGQVGQLSTTTQLLRRRRRTDSQRSGIKAPLFSGEEVMDLRNMILAMVDEPLVLVVKLADRLHNMRTVYALKPDRQRAVAAETVQVWCSLAERLGMFSLKSELEDLCFAVVTPHEYRALRNELDRLWGLDSLPGVASAEVGAAEAAKDGASHSSSSLLSDGSQHISSKGMHSSTSEQKSPVADGSSSMKLARSDRSSADTSLTSSSDSSSESACSKVKQSPSGVALKLAESPAASSREATAVLDTRRGTAEADSRAALTISGASSAQASASKLALSSSEAPATSLVSRELGSVSISASSTPTRVQDPLDPPPLNVTSDRNDRVNSSASASSSGRGQASDLSAASRLRSPKAHNRRQLTSRKEHWAAKAAAAVVAEASRVTISRDSTKRNLRRPPSLKLTADQLEAWELIQTVPPFHATTFQSGLTANPTRAGLDILQACAHRLLYELNVEGLATGLDVFVEGRIKSLHSMHRKMARKGVSLGEIFDARALRVVVDDQGGRKLQQAIEACYAIQPAVHRLWRPIRGELDDYIFNPKPSGYQSLHSAVLGPMDVPLEVQIRTSSMHEMAEYGPAAHWAYKDSPQPAPGTASPTDMKVGQPVVRVARGKLQLGVVLDTRASSLLVAVVVPSRIAPGTTVDKSQVKTLMAYARKKKFWAPGHGNLHLSLESYTLCKDGNWHLLDTYNQKQPPFVMPLQNMQSSSATYESILPGSNSMRLAGAGLPGMTSEGSSREAPQLTSAEAKKVHLLRRMLEWQNDLLQEPLTKAAQSLPAGAEAVEDSTQVQILIVPTFKIEQVQRGTTAGDIIRSKGKIEIEKEESRLQYGPKVVNVNNVLVPEDTTLADGDWVSLSPDLLDI</sequence>
<dbReference type="InterPro" id="IPR003607">
    <property type="entry name" value="HD/PDEase_dom"/>
</dbReference>
<dbReference type="SMART" id="SM00471">
    <property type="entry name" value="HDc"/>
    <property type="match status" value="1"/>
</dbReference>
<feature type="region of interest" description="Disordered" evidence="1">
    <location>
        <begin position="494"/>
        <end position="560"/>
    </location>
</feature>
<feature type="domain" description="HD/PDEase" evidence="2">
    <location>
        <begin position="125"/>
        <end position="272"/>
    </location>
</feature>
<dbReference type="SUPFAM" id="SSF109604">
    <property type="entry name" value="HD-domain/PDEase-like"/>
    <property type="match status" value="1"/>
</dbReference>
<comment type="caution">
    <text evidence="4">The sequence shown here is derived from an EMBL/GenBank/DDBJ whole genome shotgun (WGS) entry which is preliminary data.</text>
</comment>
<gene>
    <name evidence="4" type="primary">g2714</name>
    <name evidence="4" type="ORF">VP750_LOCUS2327</name>
</gene>
<dbReference type="Pfam" id="PF13328">
    <property type="entry name" value="HD_4"/>
    <property type="match status" value="1"/>
</dbReference>
<accession>A0ABP1FL35</accession>
<evidence type="ECO:0000259" key="2">
    <source>
        <dbReference type="SMART" id="SM00471"/>
    </source>
</evidence>
<dbReference type="SMART" id="SM00954">
    <property type="entry name" value="RelA_SpoT"/>
    <property type="match status" value="1"/>
</dbReference>
<proteinExistence type="predicted"/>
<feature type="compositionally biased region" description="Polar residues" evidence="1">
    <location>
        <begin position="367"/>
        <end position="386"/>
    </location>
</feature>
<evidence type="ECO:0000313" key="4">
    <source>
        <dbReference type="EMBL" id="CAL5220668.1"/>
    </source>
</evidence>
<keyword evidence="5" id="KW-1185">Reference proteome</keyword>
<dbReference type="Pfam" id="PF04607">
    <property type="entry name" value="RelA_SpoT"/>
    <property type="match status" value="1"/>
</dbReference>
<organism evidence="4 5">
    <name type="scientific">Coccomyxa viridis</name>
    <dbReference type="NCBI Taxonomy" id="1274662"/>
    <lineage>
        <taxon>Eukaryota</taxon>
        <taxon>Viridiplantae</taxon>
        <taxon>Chlorophyta</taxon>
        <taxon>core chlorophytes</taxon>
        <taxon>Trebouxiophyceae</taxon>
        <taxon>Trebouxiophyceae incertae sedis</taxon>
        <taxon>Coccomyxaceae</taxon>
        <taxon>Coccomyxa</taxon>
    </lineage>
</organism>
<dbReference type="Gene3D" id="3.30.460.10">
    <property type="entry name" value="Beta Polymerase, domain 2"/>
    <property type="match status" value="1"/>
</dbReference>
<dbReference type="CDD" id="cd05399">
    <property type="entry name" value="NT_Rel-Spo_like"/>
    <property type="match status" value="1"/>
</dbReference>
<dbReference type="SUPFAM" id="SSF81301">
    <property type="entry name" value="Nucleotidyltransferase"/>
    <property type="match status" value="1"/>
</dbReference>
<evidence type="ECO:0000313" key="5">
    <source>
        <dbReference type="Proteomes" id="UP001497392"/>
    </source>
</evidence>
<reference evidence="4 5" key="1">
    <citation type="submission" date="2024-06" db="EMBL/GenBank/DDBJ databases">
        <authorList>
            <person name="Kraege A."/>
            <person name="Thomma B."/>
        </authorList>
    </citation>
    <scope>NUCLEOTIDE SEQUENCE [LARGE SCALE GENOMIC DNA]</scope>
</reference>
<dbReference type="InterPro" id="IPR043519">
    <property type="entry name" value="NT_sf"/>
</dbReference>
<dbReference type="Proteomes" id="UP001497392">
    <property type="component" value="Unassembled WGS sequence"/>
</dbReference>
<feature type="compositionally biased region" description="Polar residues" evidence="1">
    <location>
        <begin position="409"/>
        <end position="420"/>
    </location>
</feature>
<feature type="compositionally biased region" description="Low complexity" evidence="1">
    <location>
        <begin position="523"/>
        <end position="544"/>
    </location>
</feature>
<feature type="domain" description="RelA/SpoT" evidence="3">
    <location>
        <begin position="660"/>
        <end position="779"/>
    </location>
</feature>
<dbReference type="InterPro" id="IPR056011">
    <property type="entry name" value="DUF7589"/>
</dbReference>
<protein>
    <submittedName>
        <fullName evidence="4">G2714 protein</fullName>
    </submittedName>
</protein>
<feature type="compositionally biased region" description="Low complexity" evidence="1">
    <location>
        <begin position="396"/>
        <end position="408"/>
    </location>
</feature>
<evidence type="ECO:0000259" key="3">
    <source>
        <dbReference type="SMART" id="SM00954"/>
    </source>
</evidence>
<feature type="compositionally biased region" description="Low complexity" evidence="1">
    <location>
        <begin position="349"/>
        <end position="365"/>
    </location>
</feature>
<evidence type="ECO:0000256" key="1">
    <source>
        <dbReference type="SAM" id="MobiDB-lite"/>
    </source>
</evidence>
<dbReference type="Gene3D" id="1.10.3210.10">
    <property type="entry name" value="Hypothetical protein af1432"/>
    <property type="match status" value="1"/>
</dbReference>
<dbReference type="PANTHER" id="PTHR21262">
    <property type="entry name" value="GUANOSINE-3',5'-BIS DIPHOSPHATE 3'-PYROPHOSPHOHYDROLASE"/>
    <property type="match status" value="1"/>
</dbReference>
<dbReference type="InterPro" id="IPR007685">
    <property type="entry name" value="RelA_SpoT"/>
</dbReference>
<feature type="region of interest" description="Disordered" evidence="1">
    <location>
        <begin position="344"/>
        <end position="450"/>
    </location>
</feature>
<name>A0ABP1FL35_9CHLO</name>